<dbReference type="EMBL" id="ML995848">
    <property type="protein sequence ID" value="KAF2768103.1"/>
    <property type="molecule type" value="Genomic_DNA"/>
</dbReference>
<proteinExistence type="predicted"/>
<dbReference type="AlphaFoldDB" id="A0A6G1L598"/>
<evidence type="ECO:0000313" key="2">
    <source>
        <dbReference type="Proteomes" id="UP000799436"/>
    </source>
</evidence>
<keyword evidence="2" id="KW-1185">Reference proteome</keyword>
<gene>
    <name evidence="1" type="ORF">EJ03DRAFT_274905</name>
</gene>
<organism evidence="1 2">
    <name type="scientific">Teratosphaeria nubilosa</name>
    <dbReference type="NCBI Taxonomy" id="161662"/>
    <lineage>
        <taxon>Eukaryota</taxon>
        <taxon>Fungi</taxon>
        <taxon>Dikarya</taxon>
        <taxon>Ascomycota</taxon>
        <taxon>Pezizomycotina</taxon>
        <taxon>Dothideomycetes</taxon>
        <taxon>Dothideomycetidae</taxon>
        <taxon>Mycosphaerellales</taxon>
        <taxon>Teratosphaeriaceae</taxon>
        <taxon>Teratosphaeria</taxon>
    </lineage>
</organism>
<dbReference type="OrthoDB" id="3521506at2759"/>
<accession>A0A6G1L598</accession>
<sequence length="99" mass="10475">MGKAQKALKAFIEGIPESKLTNLTKSIGTLYKDDDFRLDMQGMTSDDPAKHNLQVQVNNGTAISTLKKAAPKTVAGPVLVAAGTSASDVRSELLGMMLI</sequence>
<reference evidence="1" key="1">
    <citation type="journal article" date="2020" name="Stud. Mycol.">
        <title>101 Dothideomycetes genomes: a test case for predicting lifestyles and emergence of pathogens.</title>
        <authorList>
            <person name="Haridas S."/>
            <person name="Albert R."/>
            <person name="Binder M."/>
            <person name="Bloem J."/>
            <person name="Labutti K."/>
            <person name="Salamov A."/>
            <person name="Andreopoulos B."/>
            <person name="Baker S."/>
            <person name="Barry K."/>
            <person name="Bills G."/>
            <person name="Bluhm B."/>
            <person name="Cannon C."/>
            <person name="Castanera R."/>
            <person name="Culley D."/>
            <person name="Daum C."/>
            <person name="Ezra D."/>
            <person name="Gonzalez J."/>
            <person name="Henrissat B."/>
            <person name="Kuo A."/>
            <person name="Liang C."/>
            <person name="Lipzen A."/>
            <person name="Lutzoni F."/>
            <person name="Magnuson J."/>
            <person name="Mondo S."/>
            <person name="Nolan M."/>
            <person name="Ohm R."/>
            <person name="Pangilinan J."/>
            <person name="Park H.-J."/>
            <person name="Ramirez L."/>
            <person name="Alfaro M."/>
            <person name="Sun H."/>
            <person name="Tritt A."/>
            <person name="Yoshinaga Y."/>
            <person name="Zwiers L.-H."/>
            <person name="Turgeon B."/>
            <person name="Goodwin S."/>
            <person name="Spatafora J."/>
            <person name="Crous P."/>
            <person name="Grigoriev I."/>
        </authorList>
    </citation>
    <scope>NUCLEOTIDE SEQUENCE</scope>
    <source>
        <strain evidence="1">CBS 116005</strain>
    </source>
</reference>
<evidence type="ECO:0000313" key="1">
    <source>
        <dbReference type="EMBL" id="KAF2768103.1"/>
    </source>
</evidence>
<dbReference type="Proteomes" id="UP000799436">
    <property type="component" value="Unassembled WGS sequence"/>
</dbReference>
<protein>
    <submittedName>
        <fullName evidence="1">Uncharacterized protein</fullName>
    </submittedName>
</protein>
<name>A0A6G1L598_9PEZI</name>